<evidence type="ECO:0000313" key="14">
    <source>
        <dbReference type="EMBL" id="GAA5816618.1"/>
    </source>
</evidence>
<keyword evidence="10" id="KW-0325">Glycoprotein</keyword>
<proteinExistence type="inferred from homology"/>
<evidence type="ECO:0000313" key="15">
    <source>
        <dbReference type="Proteomes" id="UP001473302"/>
    </source>
</evidence>
<keyword evidence="5 11" id="KW-0808">Transferase</keyword>
<dbReference type="Gene3D" id="3.40.50.11660">
    <property type="entry name" value="Glycosyl transferase family 10, C-terminal domain"/>
    <property type="match status" value="1"/>
</dbReference>
<evidence type="ECO:0000256" key="4">
    <source>
        <dbReference type="ARBA" id="ARBA00022676"/>
    </source>
</evidence>
<dbReference type="Pfam" id="PF00852">
    <property type="entry name" value="Glyco_transf_10"/>
    <property type="match status" value="1"/>
</dbReference>
<dbReference type="Proteomes" id="UP001473302">
    <property type="component" value="Unassembled WGS sequence"/>
</dbReference>
<comment type="pathway">
    <text evidence="2">Protein modification; protein glycosylation.</text>
</comment>
<keyword evidence="11" id="KW-0333">Golgi apparatus</keyword>
<feature type="domain" description="Fucosyltransferase N-terminal" evidence="13">
    <location>
        <begin position="43"/>
        <end position="122"/>
    </location>
</feature>
<dbReference type="InterPro" id="IPR031481">
    <property type="entry name" value="Glyco_tran_10_N"/>
</dbReference>
<sequence>MELPPLRVVYASPWFGSPKFSEDEDVGKSCPIPEEYNFNLTEQKSWCTITSNKDEIDKATAIMMHAPDMTFWNLPPHQKNQPWILETLESPFSSTFRADPELMQGFNYLASYHTKSTFLFSYFSPAILDTVNRPLPKEFIKTKVKGAPILWIAKNCQATNGREYYIEKLSQYVTIDSYGECLNNKEFPTDKSRMELMGDYKFYLSVENSNCDAYVTEKLYDSLSMSAVPIVDGPPSYIGFIPTERSVIHMDAYPDPKDLADYINYLDNNDTAYLEYLSYRRDAIDISAKNRLEPTFLENWKDAKAFNEKSSYCSVCRGLIPWWKAKQEGKDYVEPNKDIFLVDDSCTSIGKWNYANQGPPYQPNWIPRPRDEFTRPDFHELPPTISDRVHDKSTSIFIANISFILLFIVFISVLIRESRKDRYKPVIDA</sequence>
<organism evidence="14 15">
    <name type="scientific">Mucor flavus</name>
    <dbReference type="NCBI Taxonomy" id="439312"/>
    <lineage>
        <taxon>Eukaryota</taxon>
        <taxon>Fungi</taxon>
        <taxon>Fungi incertae sedis</taxon>
        <taxon>Mucoromycota</taxon>
        <taxon>Mucoromycotina</taxon>
        <taxon>Mucoromycetes</taxon>
        <taxon>Mucorales</taxon>
        <taxon>Mucorineae</taxon>
        <taxon>Mucoraceae</taxon>
        <taxon>Mucor</taxon>
    </lineage>
</organism>
<dbReference type="EMBL" id="BAABUK010000033">
    <property type="protein sequence ID" value="GAA5816618.1"/>
    <property type="molecule type" value="Genomic_DNA"/>
</dbReference>
<evidence type="ECO:0000259" key="12">
    <source>
        <dbReference type="Pfam" id="PF00852"/>
    </source>
</evidence>
<evidence type="ECO:0000259" key="13">
    <source>
        <dbReference type="Pfam" id="PF17039"/>
    </source>
</evidence>
<evidence type="ECO:0000256" key="9">
    <source>
        <dbReference type="ARBA" id="ARBA00023136"/>
    </source>
</evidence>
<evidence type="ECO:0000256" key="8">
    <source>
        <dbReference type="ARBA" id="ARBA00022989"/>
    </source>
</evidence>
<feature type="transmembrane region" description="Helical" evidence="11">
    <location>
        <begin position="396"/>
        <end position="415"/>
    </location>
</feature>
<evidence type="ECO:0000256" key="5">
    <source>
        <dbReference type="ARBA" id="ARBA00022679"/>
    </source>
</evidence>
<name>A0ABP9ZBX0_9FUNG</name>
<dbReference type="InterPro" id="IPR001503">
    <property type="entry name" value="Glyco_trans_10"/>
</dbReference>
<feature type="domain" description="Fucosyltransferase C-terminal" evidence="12">
    <location>
        <begin position="145"/>
        <end position="319"/>
    </location>
</feature>
<keyword evidence="8 11" id="KW-1133">Transmembrane helix</keyword>
<keyword evidence="7" id="KW-0735">Signal-anchor</keyword>
<evidence type="ECO:0000256" key="2">
    <source>
        <dbReference type="ARBA" id="ARBA00004922"/>
    </source>
</evidence>
<dbReference type="PANTHER" id="PTHR11929">
    <property type="entry name" value="ALPHA- 1,3 -FUCOSYLTRANSFERASE"/>
    <property type="match status" value="1"/>
</dbReference>
<evidence type="ECO:0000256" key="7">
    <source>
        <dbReference type="ARBA" id="ARBA00022968"/>
    </source>
</evidence>
<dbReference type="PANTHER" id="PTHR11929:SF194">
    <property type="entry name" value="ALPHA-(1,3)-FUCOSYLTRANSFERASE 10"/>
    <property type="match status" value="1"/>
</dbReference>
<keyword evidence="6 11" id="KW-0812">Transmembrane</keyword>
<dbReference type="Pfam" id="PF17039">
    <property type="entry name" value="Glyco_tran_10_N"/>
    <property type="match status" value="1"/>
</dbReference>
<evidence type="ECO:0000256" key="6">
    <source>
        <dbReference type="ARBA" id="ARBA00022692"/>
    </source>
</evidence>
<dbReference type="InterPro" id="IPR055270">
    <property type="entry name" value="Glyco_tran_10_C"/>
</dbReference>
<gene>
    <name evidence="14" type="ORF">MFLAVUS_010148</name>
</gene>
<dbReference type="InterPro" id="IPR038577">
    <property type="entry name" value="GT10-like_C_sf"/>
</dbReference>
<keyword evidence="4 11" id="KW-0328">Glycosyltransferase</keyword>
<comment type="subcellular location">
    <subcellularLocation>
        <location evidence="11">Golgi apparatus</location>
        <location evidence="11">Golgi stack membrane</location>
        <topology evidence="11">Single-pass type II membrane protein</topology>
    </subcellularLocation>
    <subcellularLocation>
        <location evidence="1">Membrane</location>
        <topology evidence="1">Single-pass membrane protein</topology>
    </subcellularLocation>
</comment>
<comment type="similarity">
    <text evidence="3 11">Belongs to the glycosyltransferase 10 family.</text>
</comment>
<protein>
    <recommendedName>
        <fullName evidence="11">Fucosyltransferase</fullName>
        <ecNumber evidence="11">2.4.1.-</ecNumber>
    </recommendedName>
</protein>
<evidence type="ECO:0000256" key="11">
    <source>
        <dbReference type="RuleBase" id="RU003832"/>
    </source>
</evidence>
<dbReference type="EC" id="2.4.1.-" evidence="11"/>
<evidence type="ECO:0000256" key="3">
    <source>
        <dbReference type="ARBA" id="ARBA00008919"/>
    </source>
</evidence>
<evidence type="ECO:0000256" key="10">
    <source>
        <dbReference type="ARBA" id="ARBA00023180"/>
    </source>
</evidence>
<keyword evidence="9 11" id="KW-0472">Membrane</keyword>
<dbReference type="SUPFAM" id="SSF53756">
    <property type="entry name" value="UDP-Glycosyltransferase/glycogen phosphorylase"/>
    <property type="match status" value="1"/>
</dbReference>
<comment type="caution">
    <text evidence="14">The sequence shown here is derived from an EMBL/GenBank/DDBJ whole genome shotgun (WGS) entry which is preliminary data.</text>
</comment>
<evidence type="ECO:0000256" key="1">
    <source>
        <dbReference type="ARBA" id="ARBA00004167"/>
    </source>
</evidence>
<reference evidence="14 15" key="1">
    <citation type="submission" date="2024-04" db="EMBL/GenBank/DDBJ databases">
        <title>genome sequences of Mucor flavus KT1a and Helicostylum pulchrum KT1b strains isolated from the surface of a dry-aged beef.</title>
        <authorList>
            <person name="Toyotome T."/>
            <person name="Hosono M."/>
            <person name="Torimaru M."/>
            <person name="Fukuda K."/>
            <person name="Mikami N."/>
        </authorList>
    </citation>
    <scope>NUCLEOTIDE SEQUENCE [LARGE SCALE GENOMIC DNA]</scope>
    <source>
        <strain evidence="14 15">KT1a</strain>
    </source>
</reference>
<keyword evidence="15" id="KW-1185">Reference proteome</keyword>
<accession>A0ABP9ZBX0</accession>